<organism evidence="5 6">
    <name type="scientific">Paraburkholderia terrae</name>
    <dbReference type="NCBI Taxonomy" id="311230"/>
    <lineage>
        <taxon>Bacteria</taxon>
        <taxon>Pseudomonadati</taxon>
        <taxon>Pseudomonadota</taxon>
        <taxon>Betaproteobacteria</taxon>
        <taxon>Burkholderiales</taxon>
        <taxon>Burkholderiaceae</taxon>
        <taxon>Paraburkholderia</taxon>
    </lineage>
</organism>
<dbReference type="Proteomes" id="UP000243502">
    <property type="component" value="Chromosome 3"/>
</dbReference>
<dbReference type="SUPFAM" id="SSF51395">
    <property type="entry name" value="FMN-linked oxidoreductases"/>
    <property type="match status" value="1"/>
</dbReference>
<reference evidence="5 6" key="1">
    <citation type="submission" date="2018-01" db="EMBL/GenBank/DDBJ databases">
        <title>Species boundaries and ecological features among Paraburkholderia terrae DSMZ17804T, P. hospita DSMZ17164T and P. caribensis DSMZ13236T.</title>
        <authorList>
            <person name="Pratama A.A."/>
        </authorList>
    </citation>
    <scope>NUCLEOTIDE SEQUENCE [LARGE SCALE GENOMIC DNA]</scope>
    <source>
        <strain evidence="5 6">DSM 17804</strain>
    </source>
</reference>
<dbReference type="RefSeq" id="WP_042304822.1">
    <property type="nucleotide sequence ID" value="NZ_CP026113.1"/>
</dbReference>
<name>A0A2I8EZJ0_9BURK</name>
<dbReference type="KEGG" id="pter:C2L65_36140"/>
<dbReference type="InterPro" id="IPR013785">
    <property type="entry name" value="Aldolase_TIM"/>
</dbReference>
<feature type="domain" description="NADH:flavin oxidoreductase/NADH oxidase N-terminal" evidence="4">
    <location>
        <begin position="3"/>
        <end position="339"/>
    </location>
</feature>
<comment type="cofactor">
    <cofactor evidence="1">
        <name>FMN</name>
        <dbReference type="ChEBI" id="CHEBI:58210"/>
    </cofactor>
</comment>
<dbReference type="GO" id="GO:0016628">
    <property type="term" value="F:oxidoreductase activity, acting on the CH-CH group of donors, NAD or NADP as acceptor"/>
    <property type="evidence" value="ECO:0007669"/>
    <property type="project" value="UniProtKB-ARBA"/>
</dbReference>
<comment type="similarity">
    <text evidence="2">Belongs to the NADH:flavin oxidoreductase/NADH oxidase family.</text>
</comment>
<accession>A0A2I8EZJ0</accession>
<dbReference type="EMBL" id="CP026113">
    <property type="protein sequence ID" value="AUT65023.1"/>
    <property type="molecule type" value="Genomic_DNA"/>
</dbReference>
<dbReference type="GO" id="GO:0010181">
    <property type="term" value="F:FMN binding"/>
    <property type="evidence" value="ECO:0007669"/>
    <property type="project" value="InterPro"/>
</dbReference>
<dbReference type="PANTHER" id="PTHR22893:SF98">
    <property type="entry name" value="OXIDOREDUCTASE"/>
    <property type="match status" value="1"/>
</dbReference>
<evidence type="ECO:0000259" key="4">
    <source>
        <dbReference type="Pfam" id="PF00724"/>
    </source>
</evidence>
<dbReference type="FunFam" id="3.20.20.70:FF:000059">
    <property type="entry name" value="N-ethylmaleimide reductase, FMN-linked"/>
    <property type="match status" value="1"/>
</dbReference>
<proteinExistence type="inferred from homology"/>
<evidence type="ECO:0000256" key="1">
    <source>
        <dbReference type="ARBA" id="ARBA00001917"/>
    </source>
</evidence>
<gene>
    <name evidence="5" type="ORF">C2L65_36140</name>
</gene>
<dbReference type="Pfam" id="PF00724">
    <property type="entry name" value="Oxidored_FMN"/>
    <property type="match status" value="1"/>
</dbReference>
<dbReference type="Gene3D" id="3.20.20.70">
    <property type="entry name" value="Aldolase class I"/>
    <property type="match status" value="1"/>
</dbReference>
<evidence type="ECO:0000256" key="3">
    <source>
        <dbReference type="ARBA" id="ARBA00023002"/>
    </source>
</evidence>
<keyword evidence="3" id="KW-0560">Oxidoreductase</keyword>
<dbReference type="InterPro" id="IPR045247">
    <property type="entry name" value="Oye-like"/>
</dbReference>
<dbReference type="GO" id="GO:0005829">
    <property type="term" value="C:cytosol"/>
    <property type="evidence" value="ECO:0007669"/>
    <property type="project" value="TreeGrafter"/>
</dbReference>
<dbReference type="PANTHER" id="PTHR22893">
    <property type="entry name" value="NADH OXIDOREDUCTASE-RELATED"/>
    <property type="match status" value="1"/>
</dbReference>
<dbReference type="CDD" id="cd02933">
    <property type="entry name" value="OYE_like_FMN"/>
    <property type="match status" value="1"/>
</dbReference>
<evidence type="ECO:0000313" key="6">
    <source>
        <dbReference type="Proteomes" id="UP000243502"/>
    </source>
</evidence>
<sequence>MSKLFSHVKVGPYELSHRVVLAPLSRLRADDGANPSPLMAEYYGQRASEGGLLIAESAAALIDGNGYLGSPGLYDDSQVEGWRVVTDVVHAKGGRIFAQIYHAGRQSHLDLRPNGDQPIGPSEVPHSSMAHTANGWVPATPNRALEAHEFPAIVEGFRAAAKRAFAAGFDGVELHGANGYLLDQFLQDGTNKRSDSYGGSFENRARLLFEVAHAAISVWGSDRVAVRLSPSSGFGEMSDSDPNALFAYVVQQLTKLGLAYLHLIEPRWLAEKGMPEQQPVVTRELRKHFSGVIIAAGGFDGASAEAIINVGDADLVAFGRHFVANPDLPKRLRRNLPLNEYDRSTFYGGSEFGYTDYPFHDDEPEAVA</sequence>
<evidence type="ECO:0000313" key="5">
    <source>
        <dbReference type="EMBL" id="AUT65023.1"/>
    </source>
</evidence>
<dbReference type="InterPro" id="IPR001155">
    <property type="entry name" value="OxRdtase_FMN_N"/>
</dbReference>
<protein>
    <submittedName>
        <fullName evidence="5">Alkene reductase</fullName>
    </submittedName>
</protein>
<evidence type="ECO:0000256" key="2">
    <source>
        <dbReference type="ARBA" id="ARBA00005979"/>
    </source>
</evidence>
<dbReference type="OrthoDB" id="8985337at2"/>
<dbReference type="AlphaFoldDB" id="A0A2I8EZJ0"/>